<evidence type="ECO:0000313" key="4">
    <source>
        <dbReference type="Proteomes" id="UP001500713"/>
    </source>
</evidence>
<keyword evidence="1" id="KW-0812">Transmembrane</keyword>
<sequence>MKWIAVELLVMALIGLVFGFLGPFGTYAMPVALRLAYWVGFIIIGYAIFRPVSISAGWLRESIAMPFWTAELLATAIAALPLTFLIGFAISGMRFDPSFLGDRFLILYLQCAVIGFGIFLFMRLLFGPDGSDTEREGVQEPEPREIEADPVKIAAVQTKLHDRQSGIPDRIIALGVEDHYVRVHGPERAEMLLMRLSDAIREMEPLEGMQVHRSWWVARDAIVTSKREGRNLRLSLSGGLEVPVSRAYVTKLKQSGWI</sequence>
<keyword evidence="3" id="KW-0238">DNA-binding</keyword>
<dbReference type="PROSITE" id="PS50930">
    <property type="entry name" value="HTH_LYTTR"/>
    <property type="match status" value="1"/>
</dbReference>
<dbReference type="EMBL" id="BAAAEM010000002">
    <property type="protein sequence ID" value="GAA0475530.1"/>
    <property type="molecule type" value="Genomic_DNA"/>
</dbReference>
<evidence type="ECO:0000256" key="1">
    <source>
        <dbReference type="SAM" id="Phobius"/>
    </source>
</evidence>
<dbReference type="Pfam" id="PF04397">
    <property type="entry name" value="LytTR"/>
    <property type="match status" value="1"/>
</dbReference>
<dbReference type="RefSeq" id="WP_229955000.1">
    <property type="nucleotide sequence ID" value="NZ_BAAAEM010000002.1"/>
</dbReference>
<dbReference type="InterPro" id="IPR007492">
    <property type="entry name" value="LytTR_DNA-bd_dom"/>
</dbReference>
<gene>
    <name evidence="3" type="ORF">GCM10009096_16530</name>
</gene>
<keyword evidence="4" id="KW-1185">Reference proteome</keyword>
<feature type="transmembrane region" description="Helical" evidence="1">
    <location>
        <begin position="105"/>
        <end position="126"/>
    </location>
</feature>
<evidence type="ECO:0000313" key="3">
    <source>
        <dbReference type="EMBL" id="GAA0475530.1"/>
    </source>
</evidence>
<keyword evidence="1" id="KW-0472">Membrane</keyword>
<keyword evidence="1" id="KW-1133">Transmembrane helix</keyword>
<name>A0ABN1AFW1_9SPHN</name>
<accession>A0ABN1AFW1</accession>
<evidence type="ECO:0000259" key="2">
    <source>
        <dbReference type="PROSITE" id="PS50930"/>
    </source>
</evidence>
<reference evidence="3 4" key="1">
    <citation type="journal article" date="2019" name="Int. J. Syst. Evol. Microbiol.">
        <title>The Global Catalogue of Microorganisms (GCM) 10K type strain sequencing project: providing services to taxonomists for standard genome sequencing and annotation.</title>
        <authorList>
            <consortium name="The Broad Institute Genomics Platform"/>
            <consortium name="The Broad Institute Genome Sequencing Center for Infectious Disease"/>
            <person name="Wu L."/>
            <person name="Ma J."/>
        </authorList>
    </citation>
    <scope>NUCLEOTIDE SEQUENCE [LARGE SCALE GENOMIC DNA]</scope>
    <source>
        <strain evidence="3 4">JCM 14162</strain>
    </source>
</reference>
<feature type="transmembrane region" description="Helical" evidence="1">
    <location>
        <begin position="38"/>
        <end position="60"/>
    </location>
</feature>
<dbReference type="SMART" id="SM00850">
    <property type="entry name" value="LytTR"/>
    <property type="match status" value="1"/>
</dbReference>
<feature type="domain" description="HTH LytTR-type" evidence="2">
    <location>
        <begin position="168"/>
        <end position="258"/>
    </location>
</feature>
<organism evidence="3 4">
    <name type="scientific">Parasphingorhabdus litoris</name>
    <dbReference type="NCBI Taxonomy" id="394733"/>
    <lineage>
        <taxon>Bacteria</taxon>
        <taxon>Pseudomonadati</taxon>
        <taxon>Pseudomonadota</taxon>
        <taxon>Alphaproteobacteria</taxon>
        <taxon>Sphingomonadales</taxon>
        <taxon>Sphingomonadaceae</taxon>
        <taxon>Parasphingorhabdus</taxon>
    </lineage>
</organism>
<dbReference type="Proteomes" id="UP001500713">
    <property type="component" value="Unassembled WGS sequence"/>
</dbReference>
<protein>
    <submittedName>
        <fullName evidence="3">LytTR family DNA-binding domain-containing protein</fullName>
    </submittedName>
</protein>
<comment type="caution">
    <text evidence="3">The sequence shown here is derived from an EMBL/GenBank/DDBJ whole genome shotgun (WGS) entry which is preliminary data.</text>
</comment>
<proteinExistence type="predicted"/>
<dbReference type="Gene3D" id="2.40.50.1020">
    <property type="entry name" value="LytTr DNA-binding domain"/>
    <property type="match status" value="1"/>
</dbReference>
<feature type="transmembrane region" description="Helical" evidence="1">
    <location>
        <begin position="72"/>
        <end position="93"/>
    </location>
</feature>
<dbReference type="GO" id="GO:0003677">
    <property type="term" value="F:DNA binding"/>
    <property type="evidence" value="ECO:0007669"/>
    <property type="project" value="UniProtKB-KW"/>
</dbReference>